<sequence>MDVRDAVDADAEALAAVADAPVRAMRRLIRDRTVRLATADTGSDPHADAPADDEPVLGFVGFDVRDGVLHVTRLGGTETAVRRLLEEPLRFASAESLPVEVLVLESETPLCDAVEHAGFDRVGHGPRFEGSPTVRYVLDETG</sequence>
<gene>
    <name evidence="1" type="ORF">BN996_00633</name>
</gene>
<dbReference type="Proteomes" id="UP000198902">
    <property type="component" value="Unassembled WGS sequence"/>
</dbReference>
<dbReference type="RefSeq" id="WP_042663596.1">
    <property type="nucleotide sequence ID" value="NZ_CABLRR010000001.1"/>
</dbReference>
<keyword evidence="2" id="KW-1185">Reference proteome</keyword>
<name>A0A0D6JMP3_9EURY</name>
<proteinExistence type="predicted"/>
<accession>A0A0D6JMP3</accession>
<dbReference type="AlphaFoldDB" id="A0A0D6JMP3"/>
<evidence type="ECO:0000313" key="2">
    <source>
        <dbReference type="Proteomes" id="UP000198902"/>
    </source>
</evidence>
<dbReference type="EMBL" id="CSTE01000001">
    <property type="protein sequence ID" value="CQR49177.1"/>
    <property type="molecule type" value="Genomic_DNA"/>
</dbReference>
<protein>
    <recommendedName>
        <fullName evidence="3">N-acetyltransferase domain-containing protein</fullName>
    </recommendedName>
</protein>
<dbReference type="OrthoDB" id="212869at2157"/>
<organism evidence="1 2">
    <name type="scientific">Haloferax massiliensis</name>
    <dbReference type="NCBI Taxonomy" id="1476858"/>
    <lineage>
        <taxon>Archaea</taxon>
        <taxon>Methanobacteriati</taxon>
        <taxon>Methanobacteriota</taxon>
        <taxon>Stenosarchaea group</taxon>
        <taxon>Halobacteria</taxon>
        <taxon>Halobacteriales</taxon>
        <taxon>Haloferacaceae</taxon>
        <taxon>Haloferax</taxon>
    </lineage>
</organism>
<evidence type="ECO:0008006" key="3">
    <source>
        <dbReference type="Google" id="ProtNLM"/>
    </source>
</evidence>
<reference evidence="2" key="1">
    <citation type="submission" date="2015-03" db="EMBL/GenBank/DDBJ databases">
        <authorList>
            <person name="Urmite Genomes"/>
        </authorList>
    </citation>
    <scope>NUCLEOTIDE SEQUENCE [LARGE SCALE GENOMIC DNA]</scope>
    <source>
        <strain evidence="2">Arc-Hr</strain>
    </source>
</reference>
<evidence type="ECO:0000313" key="1">
    <source>
        <dbReference type="EMBL" id="CQR49177.1"/>
    </source>
</evidence>